<dbReference type="AlphaFoldDB" id="A0AAE1NVT0"/>
<keyword evidence="1" id="KW-1133">Transmembrane helix</keyword>
<dbReference type="EMBL" id="JAWZYT010003899">
    <property type="protein sequence ID" value="KAK4296262.1"/>
    <property type="molecule type" value="Genomic_DNA"/>
</dbReference>
<feature type="transmembrane region" description="Helical" evidence="1">
    <location>
        <begin position="52"/>
        <end position="74"/>
    </location>
</feature>
<evidence type="ECO:0000256" key="1">
    <source>
        <dbReference type="SAM" id="Phobius"/>
    </source>
</evidence>
<organism evidence="2 3">
    <name type="scientific">Petrolisthes manimaculis</name>
    <dbReference type="NCBI Taxonomy" id="1843537"/>
    <lineage>
        <taxon>Eukaryota</taxon>
        <taxon>Metazoa</taxon>
        <taxon>Ecdysozoa</taxon>
        <taxon>Arthropoda</taxon>
        <taxon>Crustacea</taxon>
        <taxon>Multicrustacea</taxon>
        <taxon>Malacostraca</taxon>
        <taxon>Eumalacostraca</taxon>
        <taxon>Eucarida</taxon>
        <taxon>Decapoda</taxon>
        <taxon>Pleocyemata</taxon>
        <taxon>Anomura</taxon>
        <taxon>Galatheoidea</taxon>
        <taxon>Porcellanidae</taxon>
        <taxon>Petrolisthes</taxon>
    </lineage>
</organism>
<protein>
    <submittedName>
        <fullName evidence="2">Uncharacterized protein</fullName>
    </submittedName>
</protein>
<sequence length="85" mass="9402">MYAEVANCDNIITTNTQEEEEEKAVSPPPIESAINLVLHTKISPPVSLMPHLLLFTSALQSTTSLFCSMVSYIFTNTNKIHQLPP</sequence>
<accession>A0AAE1NVT0</accession>
<dbReference type="Proteomes" id="UP001292094">
    <property type="component" value="Unassembled WGS sequence"/>
</dbReference>
<gene>
    <name evidence="2" type="ORF">Pmani_031233</name>
</gene>
<name>A0AAE1NVT0_9EUCA</name>
<keyword evidence="1" id="KW-0472">Membrane</keyword>
<reference evidence="2" key="1">
    <citation type="submission" date="2023-11" db="EMBL/GenBank/DDBJ databases">
        <title>Genome assemblies of two species of porcelain crab, Petrolisthes cinctipes and Petrolisthes manimaculis (Anomura: Porcellanidae).</title>
        <authorList>
            <person name="Angst P."/>
        </authorList>
    </citation>
    <scope>NUCLEOTIDE SEQUENCE</scope>
    <source>
        <strain evidence="2">PB745_02</strain>
        <tissue evidence="2">Gill</tissue>
    </source>
</reference>
<comment type="caution">
    <text evidence="2">The sequence shown here is derived from an EMBL/GenBank/DDBJ whole genome shotgun (WGS) entry which is preliminary data.</text>
</comment>
<keyword evidence="3" id="KW-1185">Reference proteome</keyword>
<proteinExistence type="predicted"/>
<evidence type="ECO:0000313" key="3">
    <source>
        <dbReference type="Proteomes" id="UP001292094"/>
    </source>
</evidence>
<keyword evidence="1" id="KW-0812">Transmembrane</keyword>
<evidence type="ECO:0000313" key="2">
    <source>
        <dbReference type="EMBL" id="KAK4296262.1"/>
    </source>
</evidence>